<protein>
    <submittedName>
        <fullName evidence="1">Uncharacterized protein</fullName>
    </submittedName>
</protein>
<organism evidence="1 2">
    <name type="scientific">Sphaceloma murrayae</name>
    <dbReference type="NCBI Taxonomy" id="2082308"/>
    <lineage>
        <taxon>Eukaryota</taxon>
        <taxon>Fungi</taxon>
        <taxon>Dikarya</taxon>
        <taxon>Ascomycota</taxon>
        <taxon>Pezizomycotina</taxon>
        <taxon>Dothideomycetes</taxon>
        <taxon>Dothideomycetidae</taxon>
        <taxon>Myriangiales</taxon>
        <taxon>Elsinoaceae</taxon>
        <taxon>Sphaceloma</taxon>
    </lineage>
</organism>
<sequence length="283" mass="32103">MSSFRLYKSHDNELYAHTRQNAPRQSQSQYTLSDRSLGGKTIGKAKIDVCLRRQMTRWGVRNGHSRRDQQHCGLLVIQLSSVQDPSYKLRSMSGVVEFEGDITLGEVKPPTMSGAPSEKRMTTSAEVAPNVQAPGTTISGLNFSRSTESTRVDRWSFSAKKTTDAHGQYRQLCWTLEDHKDGSGSIFDRPINLYVEMFFETRSPKPVKVTVDVEGKLRSRRAEMKRKWFTFAPEVACKGRPIEPRFPKRPQQLDTLRSIVMAEVWQANQDAIPEIVDLLPMPA</sequence>
<dbReference type="OrthoDB" id="3922785at2759"/>
<evidence type="ECO:0000313" key="1">
    <source>
        <dbReference type="EMBL" id="PNS20534.1"/>
    </source>
</evidence>
<dbReference type="STRING" id="2082308.A0A2K1QZQ7"/>
<dbReference type="AlphaFoldDB" id="A0A2K1QZQ7"/>
<comment type="caution">
    <text evidence="1">The sequence shown here is derived from an EMBL/GenBank/DDBJ whole genome shotgun (WGS) entry which is preliminary data.</text>
</comment>
<name>A0A2K1QZQ7_9PEZI</name>
<dbReference type="InParanoid" id="A0A2K1QZQ7"/>
<dbReference type="EMBL" id="NKHZ01000025">
    <property type="protein sequence ID" value="PNS20534.1"/>
    <property type="molecule type" value="Genomic_DNA"/>
</dbReference>
<evidence type="ECO:0000313" key="2">
    <source>
        <dbReference type="Proteomes" id="UP000243797"/>
    </source>
</evidence>
<gene>
    <name evidence="1" type="ORF">CAC42_5984</name>
</gene>
<reference evidence="1 2" key="1">
    <citation type="submission" date="2017-06" db="EMBL/GenBank/DDBJ databases">
        <title>Draft genome sequence of a variant of Elsinoe murrayae.</title>
        <authorList>
            <person name="Cheng Q."/>
        </authorList>
    </citation>
    <scope>NUCLEOTIDE SEQUENCE [LARGE SCALE GENOMIC DNA]</scope>
    <source>
        <strain evidence="1 2">CQ-2017a</strain>
    </source>
</reference>
<keyword evidence="2" id="KW-1185">Reference proteome</keyword>
<accession>A0A2K1QZQ7</accession>
<proteinExistence type="predicted"/>
<dbReference type="Proteomes" id="UP000243797">
    <property type="component" value="Unassembled WGS sequence"/>
</dbReference>